<sequence>MVERREKMARFLLEWFQIYPMSRLKIYAEDPIKFVHNLAEKGTFVINLMTNGVDATGAYEMQQVEFPTRKDMTLDVILCEDESVSQIEKHAPLGNSDNYKLSTRFTHTLTYRDFRSADFGSIKHVLRDIDWFKNKGKSSEVIYYDLSKAFDTVDHNLLLAKLESLGLRIIMPSYGGRTTTSLQQSFFYRACQIIN</sequence>
<evidence type="ECO:0000313" key="1">
    <source>
        <dbReference type="EMBL" id="EPB67170.1"/>
    </source>
</evidence>
<dbReference type="PANTHER" id="PTHR33395:SF21">
    <property type="entry name" value="PERICARDIN"/>
    <property type="match status" value="1"/>
</dbReference>
<dbReference type="AlphaFoldDB" id="A0A0D6L699"/>
<organism evidence="1 2">
    <name type="scientific">Ancylostoma ceylanicum</name>
    <dbReference type="NCBI Taxonomy" id="53326"/>
    <lineage>
        <taxon>Eukaryota</taxon>
        <taxon>Metazoa</taxon>
        <taxon>Ecdysozoa</taxon>
        <taxon>Nematoda</taxon>
        <taxon>Chromadorea</taxon>
        <taxon>Rhabditida</taxon>
        <taxon>Rhabditina</taxon>
        <taxon>Rhabditomorpha</taxon>
        <taxon>Strongyloidea</taxon>
        <taxon>Ancylostomatidae</taxon>
        <taxon>Ancylostomatinae</taxon>
        <taxon>Ancylostoma</taxon>
    </lineage>
</organism>
<protein>
    <recommendedName>
        <fullName evidence="3">Reverse transcriptase domain-containing protein</fullName>
    </recommendedName>
</protein>
<accession>A0A0D6L699</accession>
<proteinExistence type="predicted"/>
<dbReference type="Proteomes" id="UP000054495">
    <property type="component" value="Unassembled WGS sequence"/>
</dbReference>
<dbReference type="EMBL" id="KE125756">
    <property type="protein sequence ID" value="EPB67170.1"/>
    <property type="molecule type" value="Genomic_DNA"/>
</dbReference>
<reference evidence="1 2" key="1">
    <citation type="submission" date="2013-05" db="EMBL/GenBank/DDBJ databases">
        <title>Draft genome of the parasitic nematode Anyclostoma ceylanicum.</title>
        <authorList>
            <person name="Mitreva M."/>
        </authorList>
    </citation>
    <scope>NUCLEOTIDE SEQUENCE [LARGE SCALE GENOMIC DNA]</scope>
</reference>
<evidence type="ECO:0000313" key="2">
    <source>
        <dbReference type="Proteomes" id="UP000054495"/>
    </source>
</evidence>
<dbReference type="GO" id="GO:0007508">
    <property type="term" value="P:larval heart development"/>
    <property type="evidence" value="ECO:0007669"/>
    <property type="project" value="TreeGrafter"/>
</dbReference>
<gene>
    <name evidence="1" type="ORF">ANCCEY_13736</name>
</gene>
<dbReference type="GO" id="GO:0061343">
    <property type="term" value="P:cell adhesion involved in heart morphogenesis"/>
    <property type="evidence" value="ECO:0007669"/>
    <property type="project" value="TreeGrafter"/>
</dbReference>
<keyword evidence="2" id="KW-1185">Reference proteome</keyword>
<evidence type="ECO:0008006" key="3">
    <source>
        <dbReference type="Google" id="ProtNLM"/>
    </source>
</evidence>
<dbReference type="PANTHER" id="PTHR33395">
    <property type="entry name" value="TRANSCRIPTASE, PUTATIVE-RELATED-RELATED"/>
    <property type="match status" value="1"/>
</dbReference>
<dbReference type="GO" id="GO:0031012">
    <property type="term" value="C:extracellular matrix"/>
    <property type="evidence" value="ECO:0007669"/>
    <property type="project" value="TreeGrafter"/>
</dbReference>
<name>A0A0D6L699_9BILA</name>